<dbReference type="GO" id="GO:0000271">
    <property type="term" value="P:polysaccharide biosynthetic process"/>
    <property type="evidence" value="ECO:0007669"/>
    <property type="project" value="TreeGrafter"/>
</dbReference>
<dbReference type="GO" id="GO:0005829">
    <property type="term" value="C:cytosol"/>
    <property type="evidence" value="ECO:0007669"/>
    <property type="project" value="TreeGrafter"/>
</dbReference>
<dbReference type="PANTHER" id="PTHR21047:SF2">
    <property type="entry name" value="THYMIDINE DIPHOSPHO-4-KETO-RHAMNOSE 3,5-EPIMERASE"/>
    <property type="match status" value="1"/>
</dbReference>
<dbReference type="InterPro" id="IPR011051">
    <property type="entry name" value="RmlC_Cupin_sf"/>
</dbReference>
<protein>
    <submittedName>
        <fullName evidence="4">dTDP-4-dehydrorhamnose 3,5-epimerase</fullName>
    </submittedName>
</protein>
<dbReference type="Proteomes" id="UP000630660">
    <property type="component" value="Unassembled WGS sequence"/>
</dbReference>
<feature type="region of interest" description="Disordered" evidence="2">
    <location>
        <begin position="129"/>
        <end position="154"/>
    </location>
</feature>
<dbReference type="SUPFAM" id="SSF51182">
    <property type="entry name" value="RmlC-like cupins"/>
    <property type="match status" value="1"/>
</dbReference>
<dbReference type="Gene3D" id="2.60.120.10">
    <property type="entry name" value="Jelly Rolls"/>
    <property type="match status" value="1"/>
</dbReference>
<organism evidence="4 5">
    <name type="scientific">candidate division WOR-3 bacterium</name>
    <dbReference type="NCBI Taxonomy" id="2052148"/>
    <lineage>
        <taxon>Bacteria</taxon>
        <taxon>Bacteria division WOR-3</taxon>
    </lineage>
</organism>
<evidence type="ECO:0000256" key="2">
    <source>
        <dbReference type="SAM" id="MobiDB-lite"/>
    </source>
</evidence>
<evidence type="ECO:0000256" key="1">
    <source>
        <dbReference type="PIRSR" id="PIRSR600888-3"/>
    </source>
</evidence>
<dbReference type="Pfam" id="PF14667">
    <property type="entry name" value="Polysacc_synt_C"/>
    <property type="match status" value="1"/>
</dbReference>
<sequence length="154" mass="17510">MQDKIEGVEIKKLRVIPDERGWLMEILRSDDTFFAKFGQVYLSAVYPGVVKGWHYHKVQQDNLCVVKGMAKLVLYDSRETSSTTGKIMELFIGEKNPVLVSIPTGVLHGMKGVGTEPALFVNVPSEPYDYDKPDEYRVDPHSDEVPYDWSREDG</sequence>
<comment type="caution">
    <text evidence="4">The sequence shown here is derived from an EMBL/GenBank/DDBJ whole genome shotgun (WGS) entry which is preliminary data.</text>
</comment>
<evidence type="ECO:0000313" key="4">
    <source>
        <dbReference type="EMBL" id="MBD3364748.1"/>
    </source>
</evidence>
<dbReference type="EMBL" id="WJKJ01000194">
    <property type="protein sequence ID" value="MBD3364748.1"/>
    <property type="molecule type" value="Genomic_DNA"/>
</dbReference>
<dbReference type="InterPro" id="IPR000888">
    <property type="entry name" value="RmlC-like"/>
</dbReference>
<name>A0A9D5K9E0_UNCW3</name>
<reference evidence="4" key="1">
    <citation type="submission" date="2019-11" db="EMBL/GenBank/DDBJ databases">
        <title>Microbial mats filling the niche in hypersaline microbial mats.</title>
        <authorList>
            <person name="Wong H.L."/>
            <person name="Macleod F.I."/>
            <person name="White R.A. III"/>
            <person name="Burns B.P."/>
        </authorList>
    </citation>
    <scope>NUCLEOTIDE SEQUENCE</scope>
    <source>
        <strain evidence="4">Bin_327</strain>
    </source>
</reference>
<dbReference type="AlphaFoldDB" id="A0A9D5K9E0"/>
<dbReference type="GO" id="GO:0008830">
    <property type="term" value="F:dTDP-4-dehydrorhamnose 3,5-epimerase activity"/>
    <property type="evidence" value="ECO:0007669"/>
    <property type="project" value="InterPro"/>
</dbReference>
<gene>
    <name evidence="4" type="ORF">GF359_05985</name>
</gene>
<evidence type="ECO:0000259" key="3">
    <source>
        <dbReference type="Pfam" id="PF14667"/>
    </source>
</evidence>
<accession>A0A9D5K9E0</accession>
<feature type="domain" description="Capsular polysaccharide assembling protein CapF C-terminal" evidence="3">
    <location>
        <begin position="18"/>
        <end position="136"/>
    </location>
</feature>
<dbReference type="InterPro" id="IPR029303">
    <property type="entry name" value="CapF_C"/>
</dbReference>
<dbReference type="PANTHER" id="PTHR21047">
    <property type="entry name" value="DTDP-6-DEOXY-D-GLUCOSE-3,5 EPIMERASE"/>
    <property type="match status" value="1"/>
</dbReference>
<feature type="site" description="Participates in a stacking interaction with the thymidine ring of dTDP-4-oxo-6-deoxyglucose" evidence="1">
    <location>
        <position position="128"/>
    </location>
</feature>
<dbReference type="InterPro" id="IPR014710">
    <property type="entry name" value="RmlC-like_jellyroll"/>
</dbReference>
<proteinExistence type="predicted"/>
<evidence type="ECO:0000313" key="5">
    <source>
        <dbReference type="Proteomes" id="UP000630660"/>
    </source>
</evidence>